<dbReference type="CDD" id="cd00067">
    <property type="entry name" value="GAL4"/>
    <property type="match status" value="1"/>
</dbReference>
<keyword evidence="6" id="KW-1185">Reference proteome</keyword>
<dbReference type="GO" id="GO:0008270">
    <property type="term" value="F:zinc ion binding"/>
    <property type="evidence" value="ECO:0007669"/>
    <property type="project" value="InterPro"/>
</dbReference>
<feature type="domain" description="Zn(2)-C6 fungal-type" evidence="4">
    <location>
        <begin position="7"/>
        <end position="39"/>
    </location>
</feature>
<comment type="subcellular location">
    <subcellularLocation>
        <location evidence="1">Nucleus</location>
    </subcellularLocation>
</comment>
<accession>A0A6A6TAS2</accession>
<dbReference type="SMART" id="SM00906">
    <property type="entry name" value="Fungal_trans"/>
    <property type="match status" value="1"/>
</dbReference>
<evidence type="ECO:0000256" key="1">
    <source>
        <dbReference type="ARBA" id="ARBA00004123"/>
    </source>
</evidence>
<dbReference type="Pfam" id="PF00172">
    <property type="entry name" value="Zn_clus"/>
    <property type="match status" value="1"/>
</dbReference>
<gene>
    <name evidence="5" type="ORF">K491DRAFT_410576</name>
</gene>
<dbReference type="PROSITE" id="PS50048">
    <property type="entry name" value="ZN2_CY6_FUNGAL_2"/>
    <property type="match status" value="1"/>
</dbReference>
<dbReference type="GO" id="GO:0006351">
    <property type="term" value="P:DNA-templated transcription"/>
    <property type="evidence" value="ECO:0007669"/>
    <property type="project" value="InterPro"/>
</dbReference>
<dbReference type="Proteomes" id="UP000799324">
    <property type="component" value="Unassembled WGS sequence"/>
</dbReference>
<sequence>MPTKLAACDPCRRSKLACDHVRPVCSRCRDRDRAPSCTYRPRPFKKKSRQLPPVDQPGIVRIREPLQDRADSSESLANLTTRSRVYPNPGYLGSSSHTTFFDHLPPEEAPDMERSLVSVKDSDTVSGAKFIEQLHQSTQIPSFVDLVRVWLEKGVNLALAGPFTKHLADTMRYLFVDSGRTSDAMSVSKQLFSNTCLPLTVNDRTNFQSYCVNFCRVNARWETLGLFFVAVARAVADVPFFEPLHICKKQRRDVQSLAMLHADRCLEISLSLDCLNDLQLFLQYENFIIHAQMDGDQSYHSWRKLGDVISSLFALGYHENVGNETTTPSFLRNLRRAAFARAYSADKNVSIFLGRPPRLLQKYCHFELPGYGPDHARVIRSSNSHRQFNWAPDEDFNYGIDTRWSALCAVLKEEALDLFRMPNYTERAESAQRIQADAEAQWSALPERFRLDSPLKSYDCQPKERDFLVSARLNHLHVLVLTHLALQRRSHDPDGLLVSLSALMLSIVTEAIMLKEHLANSGTSLVWKVRWLDEYEGVH</sequence>
<protein>
    <recommendedName>
        <fullName evidence="4">Zn(2)-C6 fungal-type domain-containing protein</fullName>
    </recommendedName>
</protein>
<dbReference type="Gene3D" id="4.10.240.10">
    <property type="entry name" value="Zn(2)-C6 fungal-type DNA-binding domain"/>
    <property type="match status" value="1"/>
</dbReference>
<name>A0A6A6TAS2_9PLEO</name>
<dbReference type="InterPro" id="IPR036864">
    <property type="entry name" value="Zn2-C6_fun-type_DNA-bd_sf"/>
</dbReference>
<evidence type="ECO:0000313" key="5">
    <source>
        <dbReference type="EMBL" id="KAF2655684.1"/>
    </source>
</evidence>
<dbReference type="GO" id="GO:0005634">
    <property type="term" value="C:nucleus"/>
    <property type="evidence" value="ECO:0007669"/>
    <property type="project" value="UniProtKB-SubCell"/>
</dbReference>
<evidence type="ECO:0000256" key="3">
    <source>
        <dbReference type="ARBA" id="ARBA00023242"/>
    </source>
</evidence>
<dbReference type="GO" id="GO:0003677">
    <property type="term" value="F:DNA binding"/>
    <property type="evidence" value="ECO:0007669"/>
    <property type="project" value="InterPro"/>
</dbReference>
<proteinExistence type="predicted"/>
<dbReference type="InterPro" id="IPR001138">
    <property type="entry name" value="Zn2Cys6_DnaBD"/>
</dbReference>
<dbReference type="PANTHER" id="PTHR31001:SF40">
    <property type="entry name" value="ZN(II)2CYS6 TRANSCRIPTION FACTOR (EUROFUNG)"/>
    <property type="match status" value="1"/>
</dbReference>
<keyword evidence="3" id="KW-0539">Nucleus</keyword>
<organism evidence="5 6">
    <name type="scientific">Lophiostoma macrostomum CBS 122681</name>
    <dbReference type="NCBI Taxonomy" id="1314788"/>
    <lineage>
        <taxon>Eukaryota</taxon>
        <taxon>Fungi</taxon>
        <taxon>Dikarya</taxon>
        <taxon>Ascomycota</taxon>
        <taxon>Pezizomycotina</taxon>
        <taxon>Dothideomycetes</taxon>
        <taxon>Pleosporomycetidae</taxon>
        <taxon>Pleosporales</taxon>
        <taxon>Lophiostomataceae</taxon>
        <taxon>Lophiostoma</taxon>
    </lineage>
</organism>
<dbReference type="OrthoDB" id="4898680at2759"/>
<dbReference type="InterPro" id="IPR007219">
    <property type="entry name" value="XnlR_reg_dom"/>
</dbReference>
<dbReference type="EMBL" id="MU004345">
    <property type="protein sequence ID" value="KAF2655684.1"/>
    <property type="molecule type" value="Genomic_DNA"/>
</dbReference>
<dbReference type="CDD" id="cd12148">
    <property type="entry name" value="fungal_TF_MHR"/>
    <property type="match status" value="1"/>
</dbReference>
<dbReference type="AlphaFoldDB" id="A0A6A6TAS2"/>
<dbReference type="GO" id="GO:0000981">
    <property type="term" value="F:DNA-binding transcription factor activity, RNA polymerase II-specific"/>
    <property type="evidence" value="ECO:0007669"/>
    <property type="project" value="InterPro"/>
</dbReference>
<dbReference type="PANTHER" id="PTHR31001">
    <property type="entry name" value="UNCHARACTERIZED TRANSCRIPTIONAL REGULATORY PROTEIN"/>
    <property type="match status" value="1"/>
</dbReference>
<evidence type="ECO:0000313" key="6">
    <source>
        <dbReference type="Proteomes" id="UP000799324"/>
    </source>
</evidence>
<keyword evidence="2" id="KW-0479">Metal-binding</keyword>
<dbReference type="InterPro" id="IPR050613">
    <property type="entry name" value="Sec_Metabolite_Reg"/>
</dbReference>
<dbReference type="PROSITE" id="PS00463">
    <property type="entry name" value="ZN2_CY6_FUNGAL_1"/>
    <property type="match status" value="1"/>
</dbReference>
<dbReference type="SMART" id="SM00066">
    <property type="entry name" value="GAL4"/>
    <property type="match status" value="1"/>
</dbReference>
<evidence type="ECO:0000259" key="4">
    <source>
        <dbReference type="PROSITE" id="PS50048"/>
    </source>
</evidence>
<reference evidence="5" key="1">
    <citation type="journal article" date="2020" name="Stud. Mycol.">
        <title>101 Dothideomycetes genomes: a test case for predicting lifestyles and emergence of pathogens.</title>
        <authorList>
            <person name="Haridas S."/>
            <person name="Albert R."/>
            <person name="Binder M."/>
            <person name="Bloem J."/>
            <person name="Labutti K."/>
            <person name="Salamov A."/>
            <person name="Andreopoulos B."/>
            <person name="Baker S."/>
            <person name="Barry K."/>
            <person name="Bills G."/>
            <person name="Bluhm B."/>
            <person name="Cannon C."/>
            <person name="Castanera R."/>
            <person name="Culley D."/>
            <person name="Daum C."/>
            <person name="Ezra D."/>
            <person name="Gonzalez J."/>
            <person name="Henrissat B."/>
            <person name="Kuo A."/>
            <person name="Liang C."/>
            <person name="Lipzen A."/>
            <person name="Lutzoni F."/>
            <person name="Magnuson J."/>
            <person name="Mondo S."/>
            <person name="Nolan M."/>
            <person name="Ohm R."/>
            <person name="Pangilinan J."/>
            <person name="Park H.-J."/>
            <person name="Ramirez L."/>
            <person name="Alfaro M."/>
            <person name="Sun H."/>
            <person name="Tritt A."/>
            <person name="Yoshinaga Y."/>
            <person name="Zwiers L.-H."/>
            <person name="Turgeon B."/>
            <person name="Goodwin S."/>
            <person name="Spatafora J."/>
            <person name="Crous P."/>
            <person name="Grigoriev I."/>
        </authorList>
    </citation>
    <scope>NUCLEOTIDE SEQUENCE</scope>
    <source>
        <strain evidence="5">CBS 122681</strain>
    </source>
</reference>
<dbReference type="SUPFAM" id="SSF57701">
    <property type="entry name" value="Zn2/Cys6 DNA-binding domain"/>
    <property type="match status" value="1"/>
</dbReference>
<evidence type="ECO:0000256" key="2">
    <source>
        <dbReference type="ARBA" id="ARBA00022723"/>
    </source>
</evidence>